<evidence type="ECO:0000313" key="14">
    <source>
        <dbReference type="EMBL" id="OCT96263.1"/>
    </source>
</evidence>
<comment type="similarity">
    <text evidence="11">Belongs to the G-protein coupled receptor 1 family.</text>
</comment>
<evidence type="ECO:0000259" key="13">
    <source>
        <dbReference type="PROSITE" id="PS50262"/>
    </source>
</evidence>
<dbReference type="PRINTS" id="PR00237">
    <property type="entry name" value="GPCRRHODOPSN"/>
</dbReference>
<evidence type="ECO:0000256" key="5">
    <source>
        <dbReference type="ARBA" id="ARBA00022725"/>
    </source>
</evidence>
<keyword evidence="4 11" id="KW-0812">Transmembrane</keyword>
<dbReference type="Pfam" id="PF13853">
    <property type="entry name" value="7tm_4"/>
    <property type="match status" value="1"/>
</dbReference>
<comment type="subcellular location">
    <subcellularLocation>
        <location evidence="1 12">Cell membrane</location>
        <topology evidence="1 12">Multi-pass membrane protein</topology>
    </subcellularLocation>
</comment>
<evidence type="ECO:0000256" key="2">
    <source>
        <dbReference type="ARBA" id="ARBA00022475"/>
    </source>
</evidence>
<dbReference type="InterPro" id="IPR017452">
    <property type="entry name" value="GPCR_Rhodpsn_7TM"/>
</dbReference>
<keyword evidence="6 12" id="KW-1133">Transmembrane helix</keyword>
<dbReference type="PROSITE" id="PS00237">
    <property type="entry name" value="G_PROTEIN_RECEP_F1_1"/>
    <property type="match status" value="1"/>
</dbReference>
<dbReference type="GO" id="GO:0005886">
    <property type="term" value="C:plasma membrane"/>
    <property type="evidence" value="ECO:0007669"/>
    <property type="project" value="UniProtKB-SubCell"/>
</dbReference>
<keyword evidence="7 11" id="KW-0297">G-protein coupled receptor</keyword>
<dbReference type="OMA" id="KYWRKKD"/>
<evidence type="ECO:0000256" key="12">
    <source>
        <dbReference type="RuleBase" id="RU363047"/>
    </source>
</evidence>
<evidence type="ECO:0000256" key="3">
    <source>
        <dbReference type="ARBA" id="ARBA00022606"/>
    </source>
</evidence>
<dbReference type="Proteomes" id="UP000694892">
    <property type="component" value="Chromosome 2L"/>
</dbReference>
<feature type="transmembrane region" description="Helical" evidence="12">
    <location>
        <begin position="103"/>
        <end position="125"/>
    </location>
</feature>
<feature type="transmembrane region" description="Helical" evidence="12">
    <location>
        <begin position="145"/>
        <end position="167"/>
    </location>
</feature>
<evidence type="ECO:0000256" key="7">
    <source>
        <dbReference type="ARBA" id="ARBA00023040"/>
    </source>
</evidence>
<dbReference type="InterPro" id="IPR000276">
    <property type="entry name" value="GPCR_Rhodpsn"/>
</dbReference>
<dbReference type="PRINTS" id="PR00245">
    <property type="entry name" value="OLFACTORYR"/>
</dbReference>
<reference evidence="15" key="1">
    <citation type="journal article" date="2016" name="Nature">
        <title>Genome evolution in the allotetraploid frog Xenopus laevis.</title>
        <authorList>
            <person name="Session A.M."/>
            <person name="Uno Y."/>
            <person name="Kwon T."/>
            <person name="Chapman J.A."/>
            <person name="Toyoda A."/>
            <person name="Takahashi S."/>
            <person name="Fukui A."/>
            <person name="Hikosaka A."/>
            <person name="Suzuki A."/>
            <person name="Kondo M."/>
            <person name="van Heeringen S.J."/>
            <person name="Quigley I."/>
            <person name="Heinz S."/>
            <person name="Ogino H."/>
            <person name="Ochi H."/>
            <person name="Hellsten U."/>
            <person name="Lyons J.B."/>
            <person name="Simakov O."/>
            <person name="Putnam N."/>
            <person name="Stites J."/>
            <person name="Kuroki Y."/>
            <person name="Tanaka T."/>
            <person name="Michiue T."/>
            <person name="Watanabe M."/>
            <person name="Bogdanovic O."/>
            <person name="Lister R."/>
            <person name="Georgiou G."/>
            <person name="Paranjpe S.S."/>
            <person name="van Kruijsbergen I."/>
            <person name="Shu S."/>
            <person name="Carlson J."/>
            <person name="Kinoshita T."/>
            <person name="Ohta Y."/>
            <person name="Mawaribuchi S."/>
            <person name="Jenkins J."/>
            <person name="Grimwood J."/>
            <person name="Schmutz J."/>
            <person name="Mitros T."/>
            <person name="Mozaffari S.V."/>
            <person name="Suzuki Y."/>
            <person name="Haramoto Y."/>
            <person name="Yamamoto T.S."/>
            <person name="Takagi C."/>
            <person name="Heald R."/>
            <person name="Miller K."/>
            <person name="Haudenschild C."/>
            <person name="Kitzman J."/>
            <person name="Nakayama T."/>
            <person name="Izutsu Y."/>
            <person name="Robert J."/>
            <person name="Fortriede J."/>
            <person name="Burns K."/>
            <person name="Lotay V."/>
            <person name="Karimi K."/>
            <person name="Yasuoka Y."/>
            <person name="Dichmann D.S."/>
            <person name="Flajnik M.F."/>
            <person name="Houston D.W."/>
            <person name="Shendure J."/>
            <person name="DuPasquier L."/>
            <person name="Vize P.D."/>
            <person name="Zorn A.M."/>
            <person name="Ito M."/>
            <person name="Marcotte E.M."/>
            <person name="Wallingford J.B."/>
            <person name="Ito Y."/>
            <person name="Asashima M."/>
            <person name="Ueno N."/>
            <person name="Matsuda Y."/>
            <person name="Veenstra G.J."/>
            <person name="Fujiyama A."/>
            <person name="Harland R.M."/>
            <person name="Taira M."/>
            <person name="Rokhsar D.S."/>
        </authorList>
    </citation>
    <scope>NUCLEOTIDE SEQUENCE [LARGE SCALE GENOMIC DNA]</scope>
    <source>
        <strain evidence="15">J</strain>
    </source>
</reference>
<name>A0A974DQQ3_XENLA</name>
<evidence type="ECO:0000256" key="1">
    <source>
        <dbReference type="ARBA" id="ARBA00004651"/>
    </source>
</evidence>
<organism evidence="14 15">
    <name type="scientific">Xenopus laevis</name>
    <name type="common">African clawed frog</name>
    <dbReference type="NCBI Taxonomy" id="8355"/>
    <lineage>
        <taxon>Eukaryota</taxon>
        <taxon>Metazoa</taxon>
        <taxon>Chordata</taxon>
        <taxon>Craniata</taxon>
        <taxon>Vertebrata</taxon>
        <taxon>Euteleostomi</taxon>
        <taxon>Amphibia</taxon>
        <taxon>Batrachia</taxon>
        <taxon>Anura</taxon>
        <taxon>Pipoidea</taxon>
        <taxon>Pipidae</taxon>
        <taxon>Xenopodinae</taxon>
        <taxon>Xenopus</taxon>
        <taxon>Xenopus</taxon>
    </lineage>
</organism>
<keyword evidence="3 12" id="KW-0716">Sensory transduction</keyword>
<dbReference type="PANTHER" id="PTHR26450">
    <property type="entry name" value="OLFACTORY RECEPTOR 56B1-RELATED"/>
    <property type="match status" value="1"/>
</dbReference>
<dbReference type="SUPFAM" id="SSF81321">
    <property type="entry name" value="Family A G protein-coupled receptor-like"/>
    <property type="match status" value="1"/>
</dbReference>
<feature type="transmembrane region" description="Helical" evidence="12">
    <location>
        <begin position="242"/>
        <end position="263"/>
    </location>
</feature>
<evidence type="ECO:0000256" key="6">
    <source>
        <dbReference type="ARBA" id="ARBA00022989"/>
    </source>
</evidence>
<evidence type="ECO:0000256" key="4">
    <source>
        <dbReference type="ARBA" id="ARBA00022692"/>
    </source>
</evidence>
<proteinExistence type="inferred from homology"/>
<evidence type="ECO:0000256" key="10">
    <source>
        <dbReference type="ARBA" id="ARBA00023224"/>
    </source>
</evidence>
<keyword evidence="5 12" id="KW-0552">Olfaction</keyword>
<feature type="transmembrane region" description="Helical" evidence="12">
    <location>
        <begin position="32"/>
        <end position="55"/>
    </location>
</feature>
<dbReference type="Gene3D" id="1.20.1070.10">
    <property type="entry name" value="Rhodopsin 7-helix transmembrane proteins"/>
    <property type="match status" value="1"/>
</dbReference>
<dbReference type="PANTHER" id="PTHR26450:SF436">
    <property type="entry name" value="OLFACTORY RECEPTOR 52K2-LIKE"/>
    <property type="match status" value="1"/>
</dbReference>
<evidence type="ECO:0000313" key="15">
    <source>
        <dbReference type="Proteomes" id="UP000694892"/>
    </source>
</evidence>
<protein>
    <recommendedName>
        <fullName evidence="12">Olfactory receptor</fullName>
    </recommendedName>
</protein>
<dbReference type="InterPro" id="IPR000725">
    <property type="entry name" value="Olfact_rcpt"/>
</dbReference>
<feature type="transmembrane region" description="Helical" evidence="12">
    <location>
        <begin position="283"/>
        <end position="304"/>
    </location>
</feature>
<dbReference type="InterPro" id="IPR050402">
    <property type="entry name" value="OR51/52/56-like"/>
</dbReference>
<keyword evidence="2 12" id="KW-1003">Cell membrane</keyword>
<dbReference type="AlphaFoldDB" id="A0A974DQQ3"/>
<sequence length="336" mass="37878">MEPGISNQSLILSYTEFTLLGFPGISRWRPLLAIPFFSMYLVILSGNSLIICLIYTEKTFHSPMYLLISVLFAINMSVSTAILPKFLLDLLFHLNQVSLTGCLLQMFIIYFMSVCESSVMVLMSLDRYVAICRPLHYHNIMTKSFLVSLTVIVITRGFILVCPFVIFPSMIQFCKSNIILHFACEHLALLSLACGDTTKVEKAGLIIRILVPVLDGILLLISYTTILYTAMKTATGKSRYKALNTCGTHFLGAMMVYMCALASSSVWNMETAVSIDLKHLFTALYIIIPAVLNPFIYGLCVSKIRKNIVKYWRKKDKLFSSWDGRHSKPHTKSDAE</sequence>
<dbReference type="FunFam" id="1.20.1070.10:FF:000013">
    <property type="entry name" value="Olfactory receptor"/>
    <property type="match status" value="1"/>
</dbReference>
<evidence type="ECO:0000256" key="11">
    <source>
        <dbReference type="RuleBase" id="RU000688"/>
    </source>
</evidence>
<evidence type="ECO:0000256" key="8">
    <source>
        <dbReference type="ARBA" id="ARBA00023136"/>
    </source>
</evidence>
<keyword evidence="10 11" id="KW-0807">Transducer</keyword>
<evidence type="ECO:0000256" key="9">
    <source>
        <dbReference type="ARBA" id="ARBA00023170"/>
    </source>
</evidence>
<feature type="transmembrane region" description="Helical" evidence="12">
    <location>
        <begin position="64"/>
        <end position="83"/>
    </location>
</feature>
<dbReference type="EMBL" id="CM004468">
    <property type="protein sequence ID" value="OCT96263.1"/>
    <property type="molecule type" value="Genomic_DNA"/>
</dbReference>
<dbReference type="PROSITE" id="PS50262">
    <property type="entry name" value="G_PROTEIN_RECEP_F1_2"/>
    <property type="match status" value="1"/>
</dbReference>
<feature type="transmembrane region" description="Helical" evidence="12">
    <location>
        <begin position="205"/>
        <end position="230"/>
    </location>
</feature>
<keyword evidence="8 12" id="KW-0472">Membrane</keyword>
<feature type="domain" description="G-protein coupled receptors family 1 profile" evidence="13">
    <location>
        <begin position="46"/>
        <end position="297"/>
    </location>
</feature>
<keyword evidence="9 11" id="KW-0675">Receptor</keyword>
<dbReference type="GO" id="GO:0004984">
    <property type="term" value="F:olfactory receptor activity"/>
    <property type="evidence" value="ECO:0007669"/>
    <property type="project" value="InterPro"/>
</dbReference>
<gene>
    <name evidence="14" type="ORF">XELAEV_18013938mg</name>
</gene>
<accession>A0A974DQQ3</accession>
<dbReference type="GO" id="GO:0004930">
    <property type="term" value="F:G protein-coupled receptor activity"/>
    <property type="evidence" value="ECO:0007669"/>
    <property type="project" value="UniProtKB-KW"/>
</dbReference>